<dbReference type="Pfam" id="PF00410">
    <property type="entry name" value="Ribosomal_S8"/>
    <property type="match status" value="1"/>
</dbReference>
<dbReference type="AlphaFoldDB" id="A0A411AD64"/>
<comment type="similarity">
    <text evidence="1">Belongs to the universal ribosomal protein uS8 family.</text>
</comment>
<name>A0A411AD64_9APIC</name>
<dbReference type="GO" id="GO:0005840">
    <property type="term" value="C:ribosome"/>
    <property type="evidence" value="ECO:0007669"/>
    <property type="project" value="UniProtKB-KW"/>
</dbReference>
<dbReference type="Gene3D" id="3.30.1490.10">
    <property type="match status" value="1"/>
</dbReference>
<keyword evidence="3" id="KW-0687">Ribonucleoprotein</keyword>
<evidence type="ECO:0000256" key="3">
    <source>
        <dbReference type="ARBA" id="ARBA00023274"/>
    </source>
</evidence>
<dbReference type="InterPro" id="IPR000630">
    <property type="entry name" value="Ribosomal_uS8"/>
</dbReference>
<dbReference type="GO" id="GO:1990904">
    <property type="term" value="C:ribonucleoprotein complex"/>
    <property type="evidence" value="ECO:0007669"/>
    <property type="project" value="UniProtKB-KW"/>
</dbReference>
<dbReference type="GO" id="GO:0003735">
    <property type="term" value="F:structural constituent of ribosome"/>
    <property type="evidence" value="ECO:0007669"/>
    <property type="project" value="InterPro"/>
</dbReference>
<protein>
    <submittedName>
        <fullName evidence="4">Ribosomal protein S8</fullName>
    </submittedName>
</protein>
<dbReference type="EMBL" id="MH992225">
    <property type="protein sequence ID" value="QAX27003.1"/>
    <property type="molecule type" value="Genomic_DNA"/>
</dbReference>
<dbReference type="GO" id="GO:0006412">
    <property type="term" value="P:translation"/>
    <property type="evidence" value="ECO:0007669"/>
    <property type="project" value="InterPro"/>
</dbReference>
<dbReference type="SUPFAM" id="SSF56047">
    <property type="entry name" value="Ribosomal protein S8"/>
    <property type="match status" value="1"/>
</dbReference>
<organism evidence="4">
    <name type="scientific">Babesia sp. Dunhuang</name>
    <dbReference type="NCBI Taxonomy" id="1164853"/>
    <lineage>
        <taxon>Eukaryota</taxon>
        <taxon>Sar</taxon>
        <taxon>Alveolata</taxon>
        <taxon>Apicomplexa</taxon>
        <taxon>Aconoidasida</taxon>
        <taxon>Piroplasmida</taxon>
        <taxon>Babesiidae</taxon>
        <taxon>Babesia</taxon>
    </lineage>
</organism>
<evidence type="ECO:0000256" key="2">
    <source>
        <dbReference type="ARBA" id="ARBA00022980"/>
    </source>
</evidence>
<dbReference type="InterPro" id="IPR035987">
    <property type="entry name" value="Ribosomal_uS8_sf"/>
</dbReference>
<gene>
    <name evidence="4" type="primary">rps8</name>
</gene>
<sequence length="105" mass="12323">MILNLNNKKLLNYIYKKCLLLNYISSYKALKINNIFYKFDVNHKIYYIKNFYKISSYIHIKYKELKYLNKNLKSGLLLLSTSIGIITNKKAEILGIGGVLICYIS</sequence>
<evidence type="ECO:0000256" key="1">
    <source>
        <dbReference type="ARBA" id="ARBA00006471"/>
    </source>
</evidence>
<proteinExistence type="inferred from homology"/>
<accession>A0A411AD64</accession>
<reference evidence="4" key="1">
    <citation type="submission" date="2018-09" db="EMBL/GenBank/DDBJ databases">
        <title>Comparative sequence analysis of Babesia apicoplast genomes of sheep originating from six regions.</title>
        <authorList>
            <person name="Wang X."/>
            <person name="Guan G."/>
        </authorList>
    </citation>
    <scope>NUCLEOTIDE SEQUENCE</scope>
</reference>
<evidence type="ECO:0000313" key="4">
    <source>
        <dbReference type="EMBL" id="QAX27003.1"/>
    </source>
</evidence>
<keyword evidence="2 4" id="KW-0689">Ribosomal protein</keyword>